<reference evidence="9 10" key="1">
    <citation type="submission" date="2019-06" db="EMBL/GenBank/DDBJ databases">
        <title>Sequencing the genomes of 1000 actinobacteria strains.</title>
        <authorList>
            <person name="Klenk H.-P."/>
        </authorList>
    </citation>
    <scope>NUCLEOTIDE SEQUENCE [LARGE SCALE GENOMIC DNA]</scope>
    <source>
        <strain evidence="9 10">DSM 46837</strain>
    </source>
</reference>
<evidence type="ECO:0000256" key="4">
    <source>
        <dbReference type="PIRSR" id="PIRSR036289-51"/>
    </source>
</evidence>
<dbReference type="RefSeq" id="WP_142025587.1">
    <property type="nucleotide sequence ID" value="NZ_VFQE01000001.1"/>
</dbReference>
<feature type="compositionally biased region" description="Basic and acidic residues" evidence="5">
    <location>
        <begin position="791"/>
        <end position="804"/>
    </location>
</feature>
<dbReference type="Gene3D" id="2.70.98.40">
    <property type="entry name" value="Glycoside hydrolase, family 65, N-terminal domain"/>
    <property type="match status" value="1"/>
</dbReference>
<evidence type="ECO:0000259" key="7">
    <source>
        <dbReference type="Pfam" id="PF03633"/>
    </source>
</evidence>
<feature type="domain" description="Glycoside hydrolase family 65 central catalytic" evidence="6">
    <location>
        <begin position="332"/>
        <end position="685"/>
    </location>
</feature>
<feature type="binding site" evidence="4">
    <location>
        <begin position="597"/>
        <end position="598"/>
    </location>
    <ligand>
        <name>substrate</name>
    </ligand>
</feature>
<keyword evidence="2" id="KW-0326">Glycosidase</keyword>
<feature type="binding site" evidence="4">
    <location>
        <begin position="366"/>
        <end position="367"/>
    </location>
    <ligand>
        <name>substrate</name>
    </ligand>
</feature>
<name>A0A543PG25_9ACTN</name>
<feature type="active site" description="Proton donor" evidence="3">
    <location>
        <position position="493"/>
    </location>
</feature>
<dbReference type="InterPro" id="IPR011013">
    <property type="entry name" value="Gal_mutarotase_sf_dom"/>
</dbReference>
<evidence type="ECO:0000256" key="3">
    <source>
        <dbReference type="PIRSR" id="PIRSR036289-50"/>
    </source>
</evidence>
<feature type="domain" description="Glycoside hydrolase family 65 N-terminal" evidence="8">
    <location>
        <begin position="17"/>
        <end position="275"/>
    </location>
</feature>
<proteinExistence type="inferred from homology"/>
<feature type="domain" description="Glycoside hydrolase family 65 C-terminal" evidence="7">
    <location>
        <begin position="694"/>
        <end position="755"/>
    </location>
</feature>
<dbReference type="InterPro" id="IPR037018">
    <property type="entry name" value="GH65_N"/>
</dbReference>
<dbReference type="GO" id="GO:0030246">
    <property type="term" value="F:carbohydrate binding"/>
    <property type="evidence" value="ECO:0007669"/>
    <property type="project" value="InterPro"/>
</dbReference>
<dbReference type="InterPro" id="IPR012341">
    <property type="entry name" value="6hp_glycosidase-like_sf"/>
</dbReference>
<dbReference type="GO" id="GO:0016757">
    <property type="term" value="F:glycosyltransferase activity"/>
    <property type="evidence" value="ECO:0007669"/>
    <property type="project" value="UniProtKB-ARBA"/>
</dbReference>
<dbReference type="Pfam" id="PF03636">
    <property type="entry name" value="Glyco_hydro_65N"/>
    <property type="match status" value="1"/>
</dbReference>
<dbReference type="GO" id="GO:0004553">
    <property type="term" value="F:hydrolase activity, hydrolyzing O-glycosyl compounds"/>
    <property type="evidence" value="ECO:0007669"/>
    <property type="project" value="TreeGrafter"/>
</dbReference>
<sequence length="804" mass="89517">MTEGRATFPIEPWCLTEVGLDRDSLGVHESVFALANGHIGMRGSFDEGEPVVVPGTYLNGFFEERPLPYAEAGYGFPEQGQTVVNVTDGKLIRLLVKDSPLDLNYGEIIDHRRTLDLRAGVLRRMTEWRSPGGRTVRVTSTRLVSLVRRSIAAIEYRVELIDDLGDLYVALQSDLLANETAGETTAGGDPRSAAALARPLDCELAVGRGRRAVLVHRTLRSRLRVAAGMDHVVEIPDSSTEDIEANGDLARYTLAARIPPRGSLTLTKFLAYGWSSRRSAPAVRDQVEGALATAKLGGFERLLREQRDLLDQHWDEADVEIDGDDELQQAVRVGMFHVLQAGLRGERQAIPAKGLTGPGYDGHTFWDTETYVLPVLTYTAPHAVRDALRWRHSILDKARERARVLGMRGAAFPWRTIRGEETSGYWPAGTAAFHINADIADAVVRYYNATLDEDFDRDFGAELLIETARLWASLGHFDPEHGFRIDGVTGPDEYTAVVDNNVFTNLMAQRNLREAAEAVTRQPDVAGRLDVTRDEVDEWLRAAALMAVPYDTQRGVHMQSDGFTHHEEWDFANTPTEDYPLLLHYPYFDIYRKQVVKQADLVMALHLRGDAFTLEEKIANFAYYEARTTRDSSLSASQQGVVAAETGHLQLAYDYWAEAALTDLQNLHHNSGHGLHIASLAGGWTVAVAGFGGLRDHNGELTFGPRLPERITRMRFRVVYRGRRLTVTVTHDSATYRLEDGEPLDIRHHGRQVTVDHSDLVLDIPPAPQVDPVRQPVGCEPRRRARAGTTPKEHVTADDSDALR</sequence>
<dbReference type="InterPro" id="IPR005195">
    <property type="entry name" value="Glyco_hydro_65_M"/>
</dbReference>
<organism evidence="9 10">
    <name type="scientific">Blastococcus colisei</name>
    <dbReference type="NCBI Taxonomy" id="1564162"/>
    <lineage>
        <taxon>Bacteria</taxon>
        <taxon>Bacillati</taxon>
        <taxon>Actinomycetota</taxon>
        <taxon>Actinomycetes</taxon>
        <taxon>Geodermatophilales</taxon>
        <taxon>Geodermatophilaceae</taxon>
        <taxon>Blastococcus</taxon>
    </lineage>
</organism>
<evidence type="ECO:0000259" key="6">
    <source>
        <dbReference type="Pfam" id="PF03632"/>
    </source>
</evidence>
<dbReference type="Pfam" id="PF03633">
    <property type="entry name" value="Glyco_hydro_65C"/>
    <property type="match status" value="1"/>
</dbReference>
<evidence type="ECO:0000313" key="10">
    <source>
        <dbReference type="Proteomes" id="UP000319865"/>
    </source>
</evidence>
<evidence type="ECO:0000256" key="2">
    <source>
        <dbReference type="ARBA" id="ARBA00023295"/>
    </source>
</evidence>
<dbReference type="Gene3D" id="2.60.420.10">
    <property type="entry name" value="Maltose phosphorylase, domain 3"/>
    <property type="match status" value="1"/>
</dbReference>
<dbReference type="InterPro" id="IPR008928">
    <property type="entry name" value="6-hairpin_glycosidase_sf"/>
</dbReference>
<keyword evidence="2" id="KW-0378">Hydrolase</keyword>
<dbReference type="AlphaFoldDB" id="A0A543PG25"/>
<evidence type="ECO:0000256" key="1">
    <source>
        <dbReference type="ARBA" id="ARBA00006768"/>
    </source>
</evidence>
<dbReference type="Proteomes" id="UP000319865">
    <property type="component" value="Unassembled WGS sequence"/>
</dbReference>
<keyword evidence="10" id="KW-1185">Reference proteome</keyword>
<dbReference type="InterPro" id="IPR005196">
    <property type="entry name" value="Glyco_hydro_65_N"/>
</dbReference>
<dbReference type="SUPFAM" id="SSF48208">
    <property type="entry name" value="Six-hairpin glycosidases"/>
    <property type="match status" value="1"/>
</dbReference>
<gene>
    <name evidence="9" type="ORF">FHU33_2452</name>
</gene>
<dbReference type="Pfam" id="PF03632">
    <property type="entry name" value="Glyco_hydro_65m"/>
    <property type="match status" value="1"/>
</dbReference>
<dbReference type="Gene3D" id="1.50.10.10">
    <property type="match status" value="1"/>
</dbReference>
<dbReference type="PIRSF" id="PIRSF036289">
    <property type="entry name" value="Glycosyl_hydrolase_malt_phosph"/>
    <property type="match status" value="1"/>
</dbReference>
<dbReference type="PANTHER" id="PTHR11051:SF13">
    <property type="entry name" value="GLYCOSYL TRANSFERASE"/>
    <property type="match status" value="1"/>
</dbReference>
<dbReference type="InterPro" id="IPR005194">
    <property type="entry name" value="Glyco_hydro_65_C"/>
</dbReference>
<dbReference type="GO" id="GO:0005975">
    <property type="term" value="P:carbohydrate metabolic process"/>
    <property type="evidence" value="ECO:0007669"/>
    <property type="project" value="InterPro"/>
</dbReference>
<dbReference type="PANTHER" id="PTHR11051">
    <property type="entry name" value="GLYCOSYL HYDROLASE-RELATED"/>
    <property type="match status" value="1"/>
</dbReference>
<feature type="region of interest" description="Disordered" evidence="5">
    <location>
        <begin position="766"/>
        <end position="804"/>
    </location>
</feature>
<evidence type="ECO:0000313" key="9">
    <source>
        <dbReference type="EMBL" id="TQN43031.1"/>
    </source>
</evidence>
<dbReference type="EMBL" id="VFQE01000001">
    <property type="protein sequence ID" value="TQN43031.1"/>
    <property type="molecule type" value="Genomic_DNA"/>
</dbReference>
<comment type="caution">
    <text evidence="9">The sequence shown here is derived from an EMBL/GenBank/DDBJ whole genome shotgun (WGS) entry which is preliminary data.</text>
</comment>
<comment type="similarity">
    <text evidence="1">Belongs to the glycosyl hydrolase 65 family.</text>
</comment>
<evidence type="ECO:0000256" key="5">
    <source>
        <dbReference type="SAM" id="MobiDB-lite"/>
    </source>
</evidence>
<dbReference type="InterPro" id="IPR017045">
    <property type="entry name" value="Malt_Pase/Glycosyl_Hdrlase"/>
</dbReference>
<accession>A0A543PG25</accession>
<protein>
    <submittedName>
        <fullName evidence="9">Alpha,alpha-trehalose phosphorylase</fullName>
    </submittedName>
</protein>
<dbReference type="OrthoDB" id="9816160at2"/>
<dbReference type="SUPFAM" id="SSF74650">
    <property type="entry name" value="Galactose mutarotase-like"/>
    <property type="match status" value="1"/>
</dbReference>
<evidence type="ECO:0000259" key="8">
    <source>
        <dbReference type="Pfam" id="PF03636"/>
    </source>
</evidence>